<comment type="caution">
    <text evidence="2">The sequence shown here is derived from an EMBL/GenBank/DDBJ whole genome shotgun (WGS) entry which is preliminary data.</text>
</comment>
<dbReference type="Proteomes" id="UP000287651">
    <property type="component" value="Unassembled WGS sequence"/>
</dbReference>
<feature type="compositionally biased region" description="Polar residues" evidence="1">
    <location>
        <begin position="1"/>
        <end position="10"/>
    </location>
</feature>
<protein>
    <submittedName>
        <fullName evidence="2">Uncharacterized protein</fullName>
    </submittedName>
</protein>
<accession>A0A426Y8F5</accession>
<name>A0A426Y8F5_ENSVE</name>
<proteinExistence type="predicted"/>
<feature type="region of interest" description="Disordered" evidence="1">
    <location>
        <begin position="1"/>
        <end position="20"/>
    </location>
</feature>
<sequence>MTVSARTISSGDCGKNDHAKVQSTDTWVATMIEATIRWVQPETAMKRLKVVVVGGWEQKAATDDQGYVPVGSGRESRRCSSSGRGWHRGYS</sequence>
<evidence type="ECO:0000313" key="2">
    <source>
        <dbReference type="EMBL" id="RRT48019.1"/>
    </source>
</evidence>
<gene>
    <name evidence="2" type="ORF">B296_00033116</name>
</gene>
<dbReference type="EMBL" id="AMZH03014214">
    <property type="protein sequence ID" value="RRT48019.1"/>
    <property type="molecule type" value="Genomic_DNA"/>
</dbReference>
<evidence type="ECO:0000256" key="1">
    <source>
        <dbReference type="SAM" id="MobiDB-lite"/>
    </source>
</evidence>
<organism evidence="2 3">
    <name type="scientific">Ensete ventricosum</name>
    <name type="common">Abyssinian banana</name>
    <name type="synonym">Musa ensete</name>
    <dbReference type="NCBI Taxonomy" id="4639"/>
    <lineage>
        <taxon>Eukaryota</taxon>
        <taxon>Viridiplantae</taxon>
        <taxon>Streptophyta</taxon>
        <taxon>Embryophyta</taxon>
        <taxon>Tracheophyta</taxon>
        <taxon>Spermatophyta</taxon>
        <taxon>Magnoliopsida</taxon>
        <taxon>Liliopsida</taxon>
        <taxon>Zingiberales</taxon>
        <taxon>Musaceae</taxon>
        <taxon>Ensete</taxon>
    </lineage>
</organism>
<reference evidence="2 3" key="1">
    <citation type="journal article" date="2014" name="Agronomy (Basel)">
        <title>A Draft Genome Sequence for Ensete ventricosum, the Drought-Tolerant Tree Against Hunger.</title>
        <authorList>
            <person name="Harrison J."/>
            <person name="Moore K.A."/>
            <person name="Paszkiewicz K."/>
            <person name="Jones T."/>
            <person name="Grant M."/>
            <person name="Ambacheew D."/>
            <person name="Muzemil S."/>
            <person name="Studholme D.J."/>
        </authorList>
    </citation>
    <scope>NUCLEOTIDE SEQUENCE [LARGE SCALE GENOMIC DNA]</scope>
</reference>
<feature type="region of interest" description="Disordered" evidence="1">
    <location>
        <begin position="63"/>
        <end position="91"/>
    </location>
</feature>
<evidence type="ECO:0000313" key="3">
    <source>
        <dbReference type="Proteomes" id="UP000287651"/>
    </source>
</evidence>
<dbReference type="AlphaFoldDB" id="A0A426Y8F5"/>